<evidence type="ECO:0000313" key="5">
    <source>
        <dbReference type="EMBL" id="TFK35675.1"/>
    </source>
</evidence>
<dbReference type="Pfam" id="PF01370">
    <property type="entry name" value="Epimerase"/>
    <property type="match status" value="1"/>
</dbReference>
<dbReference type="PANTHER" id="PTHR43574">
    <property type="entry name" value="EPIMERASE-RELATED"/>
    <property type="match status" value="1"/>
</dbReference>
<evidence type="ECO:0000259" key="4">
    <source>
        <dbReference type="Pfam" id="PF01370"/>
    </source>
</evidence>
<dbReference type="SUPFAM" id="SSF53448">
    <property type="entry name" value="Nucleotide-diphospho-sugar transferases"/>
    <property type="match status" value="1"/>
</dbReference>
<dbReference type="InterPro" id="IPR029044">
    <property type="entry name" value="Nucleotide-diphossugar_trans"/>
</dbReference>
<keyword evidence="5" id="KW-0808">Transferase</keyword>
<dbReference type="EMBL" id="ML213619">
    <property type="protein sequence ID" value="TFK35675.1"/>
    <property type="molecule type" value="Genomic_DNA"/>
</dbReference>
<proteinExistence type="inferred from homology"/>
<evidence type="ECO:0000259" key="3">
    <source>
        <dbReference type="Pfam" id="PF00535"/>
    </source>
</evidence>
<dbReference type="STRING" id="68775.A0A5C3LS70"/>
<dbReference type="Proteomes" id="UP000308652">
    <property type="component" value="Unassembled WGS sequence"/>
</dbReference>
<keyword evidence="2" id="KW-0520">NAD</keyword>
<dbReference type="Gene3D" id="3.90.25.10">
    <property type="entry name" value="UDP-galactose 4-epimerase, domain 1"/>
    <property type="match status" value="1"/>
</dbReference>
<reference evidence="5 6" key="1">
    <citation type="journal article" date="2019" name="Nat. Ecol. Evol.">
        <title>Megaphylogeny resolves global patterns of mushroom evolution.</title>
        <authorList>
            <person name="Varga T."/>
            <person name="Krizsan K."/>
            <person name="Foldi C."/>
            <person name="Dima B."/>
            <person name="Sanchez-Garcia M."/>
            <person name="Sanchez-Ramirez S."/>
            <person name="Szollosi G.J."/>
            <person name="Szarkandi J.G."/>
            <person name="Papp V."/>
            <person name="Albert L."/>
            <person name="Andreopoulos W."/>
            <person name="Angelini C."/>
            <person name="Antonin V."/>
            <person name="Barry K.W."/>
            <person name="Bougher N.L."/>
            <person name="Buchanan P."/>
            <person name="Buyck B."/>
            <person name="Bense V."/>
            <person name="Catcheside P."/>
            <person name="Chovatia M."/>
            <person name="Cooper J."/>
            <person name="Damon W."/>
            <person name="Desjardin D."/>
            <person name="Finy P."/>
            <person name="Geml J."/>
            <person name="Haridas S."/>
            <person name="Hughes K."/>
            <person name="Justo A."/>
            <person name="Karasinski D."/>
            <person name="Kautmanova I."/>
            <person name="Kiss B."/>
            <person name="Kocsube S."/>
            <person name="Kotiranta H."/>
            <person name="LaButti K.M."/>
            <person name="Lechner B.E."/>
            <person name="Liimatainen K."/>
            <person name="Lipzen A."/>
            <person name="Lukacs Z."/>
            <person name="Mihaltcheva S."/>
            <person name="Morgado L.N."/>
            <person name="Niskanen T."/>
            <person name="Noordeloos M.E."/>
            <person name="Ohm R.A."/>
            <person name="Ortiz-Santana B."/>
            <person name="Ovrebo C."/>
            <person name="Racz N."/>
            <person name="Riley R."/>
            <person name="Savchenko A."/>
            <person name="Shiryaev A."/>
            <person name="Soop K."/>
            <person name="Spirin V."/>
            <person name="Szebenyi C."/>
            <person name="Tomsovsky M."/>
            <person name="Tulloss R.E."/>
            <person name="Uehling J."/>
            <person name="Grigoriev I.V."/>
            <person name="Vagvolgyi C."/>
            <person name="Papp T."/>
            <person name="Martin F.M."/>
            <person name="Miettinen O."/>
            <person name="Hibbett D.S."/>
            <person name="Nagy L.G."/>
        </authorList>
    </citation>
    <scope>NUCLEOTIDE SEQUENCE [LARGE SCALE GENOMIC DNA]</scope>
    <source>
        <strain evidence="5 6">CBS 166.37</strain>
    </source>
</reference>
<feature type="domain" description="NAD-dependent epimerase/dehydratase" evidence="4">
    <location>
        <begin position="11"/>
        <end position="258"/>
    </location>
</feature>
<dbReference type="OrthoDB" id="331544at2759"/>
<sequence length="1010" mass="113697">MDTASKRPIFLVTGGHGFIGSHVCRRLFKDNLGHIRIVDISTSSFIPDSICHEFILGDLCDKHVCEYAVRGVHTVLHFAANMGGMGTIHSDNDPIIYDENHLMSRNLLDACVAAGVKRFFYASSACVYPDRLQNDVSKDVSLCEHDVATYPATPQGLYGLEKLNTENVLHHYAPRLDIRIARFHNVFGPGGSWKDGREKAPAAFLRKALVLKRLNDPAAFFEIWGDGTQRRSFLYIDDAVDGIIMLLKSSVREPLNIGSDRSISIDSMARIALASTGTNPDSVRFRYEKSKPIGVASRNSNNDKVSTQLGWRPTTSLEEGMRRTGMWIDQEIAKLISSSHDRTLPFNLLQSKVLGLEPTEVKFAILLPITSRGGASPDDCLLNLRRFASSLVSTTWRDMRSRRGTSYRPIIYLCIDKDDHFLLPKCGRNKPEEVLKREGVFDFFTIVNDRYPAGHVCKLWRDCARKAWNDGCDYMVLLGDDVTLKDEGWMRHVHEEFLSLATNTKAPFGFGCVAFTDTTFAGMPTFPIIHRIHMDIFNGEIVPDVFINQDGDPFLFQLYRRWNCSKLFSARISNGIGGEGDARYAKQHATEWTFDTLGTAVSTAEIWLAKNAEDVLPPKKVTLDIIIPCYRVDIPILDAILSLKPSPYCSVMFIIIIDNPFSPYISELVYKYSHRPDVRVRVNEKNLGASETRNKGMKESAAEWVHFLDDDVVPGEDIIREAEKVIRAHPKAVGFVGNALFPCADSMFKTAVHLAGVTYFWDIATKINDDVPWGVTANLIARRVKDGVIFDARYPKTGGGEDIDFCRKKRAYSLNHGRKGFMAAPNVKVTHPWWNGGKRSYWRFYMWSVGDGALVRQFPELAYTDATPNSAECLGLCGLGILISLPIWLASGEPQMLVIFLKAIVAVLLSNILHDCFRHLYRHPDRYVNMNSSLIGVLWCMSVIESSFIRMFSELGRLCGILSRGEFLSIGKRFDWFAGRMGEGPMEEEKKNNLERLMLAFIFLGLSAMY</sequence>
<dbReference type="InterPro" id="IPR001509">
    <property type="entry name" value="Epimerase_deHydtase"/>
</dbReference>
<organism evidence="5 6">
    <name type="scientific">Crucibulum laeve</name>
    <dbReference type="NCBI Taxonomy" id="68775"/>
    <lineage>
        <taxon>Eukaryota</taxon>
        <taxon>Fungi</taxon>
        <taxon>Dikarya</taxon>
        <taxon>Basidiomycota</taxon>
        <taxon>Agaricomycotina</taxon>
        <taxon>Agaricomycetes</taxon>
        <taxon>Agaricomycetidae</taxon>
        <taxon>Agaricales</taxon>
        <taxon>Agaricineae</taxon>
        <taxon>Nidulariaceae</taxon>
        <taxon>Crucibulum</taxon>
    </lineage>
</organism>
<dbReference type="GO" id="GO:0016740">
    <property type="term" value="F:transferase activity"/>
    <property type="evidence" value="ECO:0007669"/>
    <property type="project" value="UniProtKB-KW"/>
</dbReference>
<dbReference type="Gene3D" id="3.40.50.720">
    <property type="entry name" value="NAD(P)-binding Rossmann-like Domain"/>
    <property type="match status" value="1"/>
</dbReference>
<dbReference type="SUPFAM" id="SSF51735">
    <property type="entry name" value="NAD(P)-binding Rossmann-fold domains"/>
    <property type="match status" value="1"/>
</dbReference>
<evidence type="ECO:0000256" key="2">
    <source>
        <dbReference type="ARBA" id="ARBA00023027"/>
    </source>
</evidence>
<accession>A0A5C3LS70</accession>
<dbReference type="CDD" id="cd00761">
    <property type="entry name" value="Glyco_tranf_GTA_type"/>
    <property type="match status" value="1"/>
</dbReference>
<gene>
    <name evidence="5" type="ORF">BDQ12DRAFT_725730</name>
</gene>
<dbReference type="InterPro" id="IPR001173">
    <property type="entry name" value="Glyco_trans_2-like"/>
</dbReference>
<keyword evidence="6" id="KW-1185">Reference proteome</keyword>
<name>A0A5C3LS70_9AGAR</name>
<dbReference type="InterPro" id="IPR036291">
    <property type="entry name" value="NAD(P)-bd_dom_sf"/>
</dbReference>
<dbReference type="AlphaFoldDB" id="A0A5C3LS70"/>
<comment type="similarity">
    <text evidence="1">Belongs to the NAD(P)-dependent epimerase/dehydratase family.</text>
</comment>
<feature type="domain" description="Glycosyltransferase 2-like" evidence="3">
    <location>
        <begin position="625"/>
        <end position="733"/>
    </location>
</feature>
<dbReference type="Gene3D" id="3.90.550.10">
    <property type="entry name" value="Spore Coat Polysaccharide Biosynthesis Protein SpsA, Chain A"/>
    <property type="match status" value="1"/>
</dbReference>
<evidence type="ECO:0000256" key="1">
    <source>
        <dbReference type="ARBA" id="ARBA00007637"/>
    </source>
</evidence>
<dbReference type="Pfam" id="PF00535">
    <property type="entry name" value="Glycos_transf_2"/>
    <property type="match status" value="1"/>
</dbReference>
<protein>
    <submittedName>
        <fullName evidence="5">Glycosyltransferase family 2 protein</fullName>
    </submittedName>
</protein>
<evidence type="ECO:0000313" key="6">
    <source>
        <dbReference type="Proteomes" id="UP000308652"/>
    </source>
</evidence>